<dbReference type="EMBL" id="AUXX01000006">
    <property type="protein sequence ID" value="KZN69017.1"/>
    <property type="molecule type" value="Genomic_DNA"/>
</dbReference>
<protein>
    <recommendedName>
        <fullName evidence="5">Tyrosine beta-hydroxylase</fullName>
    </recommendedName>
</protein>
<evidence type="ECO:0000259" key="2">
    <source>
        <dbReference type="Pfam" id="PF18456"/>
    </source>
</evidence>
<feature type="domain" description="Diiron non-heme beta-hydroxylase N-terminal" evidence="2">
    <location>
        <begin position="7"/>
        <end position="238"/>
    </location>
</feature>
<dbReference type="RefSeq" id="WP_063380175.1">
    <property type="nucleotide sequence ID" value="NZ_AUXX01000006.1"/>
</dbReference>
<dbReference type="Pfam" id="PF18456">
    <property type="entry name" value="CmlA_N"/>
    <property type="match status" value="1"/>
</dbReference>
<organism evidence="3 4">
    <name type="scientific">Pseudoalteromonas luteoviolacea S4060-1</name>
    <dbReference type="NCBI Taxonomy" id="1365257"/>
    <lineage>
        <taxon>Bacteria</taxon>
        <taxon>Pseudomonadati</taxon>
        <taxon>Pseudomonadota</taxon>
        <taxon>Gammaproteobacteria</taxon>
        <taxon>Alteromonadales</taxon>
        <taxon>Pseudoalteromonadaceae</taxon>
        <taxon>Pseudoalteromonas</taxon>
    </lineage>
</organism>
<evidence type="ECO:0000259" key="1">
    <source>
        <dbReference type="Pfam" id="PF12706"/>
    </source>
</evidence>
<dbReference type="Pfam" id="PF12706">
    <property type="entry name" value="Lactamase_B_2"/>
    <property type="match status" value="1"/>
</dbReference>
<proteinExistence type="predicted"/>
<dbReference type="Proteomes" id="UP000076661">
    <property type="component" value="Unassembled WGS sequence"/>
</dbReference>
<dbReference type="PANTHER" id="PTHR15032:SF4">
    <property type="entry name" value="N-ACYL-PHOSPHATIDYLETHANOLAMINE-HYDROLYZING PHOSPHOLIPASE D"/>
    <property type="match status" value="1"/>
</dbReference>
<dbReference type="InterPro" id="IPR001279">
    <property type="entry name" value="Metallo-B-lactamas"/>
</dbReference>
<dbReference type="GO" id="GO:0005737">
    <property type="term" value="C:cytoplasm"/>
    <property type="evidence" value="ECO:0007669"/>
    <property type="project" value="TreeGrafter"/>
</dbReference>
<dbReference type="PANTHER" id="PTHR15032">
    <property type="entry name" value="N-ACYL-PHOSPHATIDYLETHANOLAMINE-HYDROLYZING PHOSPHOLIPASE D"/>
    <property type="match status" value="1"/>
</dbReference>
<dbReference type="AlphaFoldDB" id="A0A167NWF1"/>
<comment type="caution">
    <text evidence="3">The sequence shown here is derived from an EMBL/GenBank/DDBJ whole genome shotgun (WGS) entry which is preliminary data.</text>
</comment>
<reference evidence="3 4" key="1">
    <citation type="submission" date="2013-07" db="EMBL/GenBank/DDBJ databases">
        <title>Comparative Genomic and Metabolomic Analysis of Twelve Strains of Pseudoalteromonas luteoviolacea.</title>
        <authorList>
            <person name="Vynne N.G."/>
            <person name="Mansson M."/>
            <person name="Gram L."/>
        </authorList>
    </citation>
    <scope>NUCLEOTIDE SEQUENCE [LARGE SCALE GENOMIC DNA]</scope>
    <source>
        <strain evidence="3 4">S4060-1</strain>
    </source>
</reference>
<evidence type="ECO:0008006" key="5">
    <source>
        <dbReference type="Google" id="ProtNLM"/>
    </source>
</evidence>
<dbReference type="InterPro" id="IPR041141">
    <property type="entry name" value="CmlA_N"/>
</dbReference>
<name>A0A167NWF1_9GAMM</name>
<evidence type="ECO:0000313" key="4">
    <source>
        <dbReference type="Proteomes" id="UP000076661"/>
    </source>
</evidence>
<dbReference type="InterPro" id="IPR036866">
    <property type="entry name" value="RibonucZ/Hydroxyglut_hydro"/>
</dbReference>
<dbReference type="SUPFAM" id="SSF56281">
    <property type="entry name" value="Metallo-hydrolase/oxidoreductase"/>
    <property type="match status" value="1"/>
</dbReference>
<gene>
    <name evidence="3" type="ORF">N478_12605</name>
</gene>
<feature type="domain" description="Metallo-beta-lactamase" evidence="1">
    <location>
        <begin position="269"/>
        <end position="425"/>
    </location>
</feature>
<dbReference type="Gene3D" id="3.60.15.10">
    <property type="entry name" value="Ribonuclease Z/Hydroxyacylglutathione hydrolase-like"/>
    <property type="match status" value="1"/>
</dbReference>
<sequence>MDNAFFLKESVYFEPLVNKWYAWPNLIAPLTYSMYMTKTHKRLMNSFVNNMALHLIASKDKAMIGTPDFINCRADQVNQVKALIEKMDSQSAIYQELAQAIKELNALLVAHTDGTSIEYLYDKVPDVLKGFIELNLDLYNNPSYRIIESLIYDEYYNTELQTVSFGVLADGESRPFVLSTPRFPDERHLHLNIPFDSSDLDQIFAARTTPISKEKIVEIFEKYDSEGSMEYMSLFTEQSPETRYEKPTGVRISYTGHAGMLVESQNKSILIDPVIPPKSEANKHETIGFCQLPDVIDYVCLTHNHSDHVNLETLLQIRHKVRQVLVPKNNGGSLADPSLRIILKTIGFEVMEVDDMDEIVFEDGKIVAIPFLGEHGDLNIRSKTAWFIELCNKRMYFGADSSNLEPRMYSHIKRKVGKLDVLALGMECVGAPFTWMYGALITEKVSKEIKESRRLNGSDFNAAIKMIEVFEPSQVFIYALGMEPWFDYFMGVDYDDDSEQIVQSGKLLEYAEDKSFSCERLYGKKIINLSA</sequence>
<evidence type="ECO:0000313" key="3">
    <source>
        <dbReference type="EMBL" id="KZN69017.1"/>
    </source>
</evidence>
<dbReference type="PATRIC" id="fig|1365257.3.peg.926"/>
<accession>A0A167NWF1</accession>